<dbReference type="Proteomes" id="UP001224359">
    <property type="component" value="Unassembled WGS sequence"/>
</dbReference>
<proteinExistence type="predicted"/>
<feature type="region of interest" description="Disordered" evidence="1">
    <location>
        <begin position="1"/>
        <end position="46"/>
    </location>
</feature>
<name>A0ABT9VF45_9BACI</name>
<accession>A0ABT9VF45</accession>
<dbReference type="RefSeq" id="WP_306976191.1">
    <property type="nucleotide sequence ID" value="NZ_JAUSTQ010000005.1"/>
</dbReference>
<evidence type="ECO:0000313" key="3">
    <source>
        <dbReference type="Proteomes" id="UP001224359"/>
    </source>
</evidence>
<gene>
    <name evidence="2" type="ORF">J2S77_001575</name>
</gene>
<evidence type="ECO:0000256" key="1">
    <source>
        <dbReference type="SAM" id="MobiDB-lite"/>
    </source>
</evidence>
<reference evidence="2 3" key="1">
    <citation type="submission" date="2023-07" db="EMBL/GenBank/DDBJ databases">
        <title>Genomic Encyclopedia of Type Strains, Phase IV (KMG-IV): sequencing the most valuable type-strain genomes for metagenomic binning, comparative biology and taxonomic classification.</title>
        <authorList>
            <person name="Goeker M."/>
        </authorList>
    </citation>
    <scope>NUCLEOTIDE SEQUENCE [LARGE SCALE GENOMIC DNA]</scope>
    <source>
        <strain evidence="2 3">DSM 16460</strain>
    </source>
</reference>
<evidence type="ECO:0000313" key="2">
    <source>
        <dbReference type="EMBL" id="MDQ0159591.1"/>
    </source>
</evidence>
<protein>
    <submittedName>
        <fullName evidence="2">Uncharacterized protein</fullName>
    </submittedName>
</protein>
<feature type="compositionally biased region" description="Gly residues" evidence="1">
    <location>
        <begin position="37"/>
        <end position="46"/>
    </location>
</feature>
<comment type="caution">
    <text evidence="2">The sequence shown here is derived from an EMBL/GenBank/DDBJ whole genome shotgun (WGS) entry which is preliminary data.</text>
</comment>
<dbReference type="EMBL" id="JAUSTQ010000005">
    <property type="protein sequence ID" value="MDQ0159591.1"/>
    <property type="molecule type" value="Genomic_DNA"/>
</dbReference>
<organism evidence="2 3">
    <name type="scientific">Alkalibacillus salilacus</name>
    <dbReference type="NCBI Taxonomy" id="284582"/>
    <lineage>
        <taxon>Bacteria</taxon>
        <taxon>Bacillati</taxon>
        <taxon>Bacillota</taxon>
        <taxon>Bacilli</taxon>
        <taxon>Bacillales</taxon>
        <taxon>Bacillaceae</taxon>
        <taxon>Alkalibacillus</taxon>
    </lineage>
</organism>
<keyword evidence="3" id="KW-1185">Reference proteome</keyword>
<sequence>MKARDISKNSNNATSSNEKKPITLETPPGQQNRITFGGCGCGKNKG</sequence>